<dbReference type="OrthoDB" id="1937642at2759"/>
<sequence>MPALFHRDFDLSPPKWEFSDQWTNPSDIFTALLILGGDGVEVAKAVDSLLGVALSQLLFRSVCSMPKRWSLLCTLEATIFYSL</sequence>
<gene>
    <name evidence="1" type="ORF">ASPWEDRAFT_538677</name>
</gene>
<protein>
    <submittedName>
        <fullName evidence="1">Uncharacterized protein</fullName>
    </submittedName>
</protein>
<organism evidence="1 2">
    <name type="scientific">Aspergillus wentii DTO 134E9</name>
    <dbReference type="NCBI Taxonomy" id="1073089"/>
    <lineage>
        <taxon>Eukaryota</taxon>
        <taxon>Fungi</taxon>
        <taxon>Dikarya</taxon>
        <taxon>Ascomycota</taxon>
        <taxon>Pezizomycotina</taxon>
        <taxon>Eurotiomycetes</taxon>
        <taxon>Eurotiomycetidae</taxon>
        <taxon>Eurotiales</taxon>
        <taxon>Aspergillaceae</taxon>
        <taxon>Aspergillus</taxon>
        <taxon>Aspergillus subgen. Cremei</taxon>
    </lineage>
</organism>
<keyword evidence="2" id="KW-1185">Reference proteome</keyword>
<proteinExistence type="predicted"/>
<dbReference type="RefSeq" id="XP_040689945.1">
    <property type="nucleotide sequence ID" value="XM_040837966.1"/>
</dbReference>
<evidence type="ECO:0000313" key="1">
    <source>
        <dbReference type="EMBL" id="OJJ36269.1"/>
    </source>
</evidence>
<dbReference type="AlphaFoldDB" id="A0A1L9RMU2"/>
<dbReference type="EMBL" id="KV878212">
    <property type="protein sequence ID" value="OJJ36269.1"/>
    <property type="molecule type" value="Genomic_DNA"/>
</dbReference>
<accession>A0A1L9RMU2</accession>
<dbReference type="GeneID" id="63753814"/>
<reference evidence="2" key="1">
    <citation type="journal article" date="2017" name="Genome Biol.">
        <title>Comparative genomics reveals high biological diversity and specific adaptations in the industrially and medically important fungal genus Aspergillus.</title>
        <authorList>
            <person name="de Vries R.P."/>
            <person name="Riley R."/>
            <person name="Wiebenga A."/>
            <person name="Aguilar-Osorio G."/>
            <person name="Amillis S."/>
            <person name="Uchima C.A."/>
            <person name="Anderluh G."/>
            <person name="Asadollahi M."/>
            <person name="Askin M."/>
            <person name="Barry K."/>
            <person name="Battaglia E."/>
            <person name="Bayram O."/>
            <person name="Benocci T."/>
            <person name="Braus-Stromeyer S.A."/>
            <person name="Caldana C."/>
            <person name="Canovas D."/>
            <person name="Cerqueira G.C."/>
            <person name="Chen F."/>
            <person name="Chen W."/>
            <person name="Choi C."/>
            <person name="Clum A."/>
            <person name="Dos Santos R.A."/>
            <person name="Damasio A.R."/>
            <person name="Diallinas G."/>
            <person name="Emri T."/>
            <person name="Fekete E."/>
            <person name="Flipphi M."/>
            <person name="Freyberg S."/>
            <person name="Gallo A."/>
            <person name="Gournas C."/>
            <person name="Habgood R."/>
            <person name="Hainaut M."/>
            <person name="Harispe M.L."/>
            <person name="Henrissat B."/>
            <person name="Hilden K.S."/>
            <person name="Hope R."/>
            <person name="Hossain A."/>
            <person name="Karabika E."/>
            <person name="Karaffa L."/>
            <person name="Karanyi Z."/>
            <person name="Krasevec N."/>
            <person name="Kuo A."/>
            <person name="Kusch H."/>
            <person name="LaButti K."/>
            <person name="Lagendijk E.L."/>
            <person name="Lapidus A."/>
            <person name="Levasseur A."/>
            <person name="Lindquist E."/>
            <person name="Lipzen A."/>
            <person name="Logrieco A.F."/>
            <person name="MacCabe A."/>
            <person name="Maekelae M.R."/>
            <person name="Malavazi I."/>
            <person name="Melin P."/>
            <person name="Meyer V."/>
            <person name="Mielnichuk N."/>
            <person name="Miskei M."/>
            <person name="Molnar A.P."/>
            <person name="Mule G."/>
            <person name="Ngan C.Y."/>
            <person name="Orejas M."/>
            <person name="Orosz E."/>
            <person name="Ouedraogo J.P."/>
            <person name="Overkamp K.M."/>
            <person name="Park H.-S."/>
            <person name="Perrone G."/>
            <person name="Piumi F."/>
            <person name="Punt P.J."/>
            <person name="Ram A.F."/>
            <person name="Ramon A."/>
            <person name="Rauscher S."/>
            <person name="Record E."/>
            <person name="Riano-Pachon D.M."/>
            <person name="Robert V."/>
            <person name="Roehrig J."/>
            <person name="Ruller R."/>
            <person name="Salamov A."/>
            <person name="Salih N.S."/>
            <person name="Samson R.A."/>
            <person name="Sandor E."/>
            <person name="Sanguinetti M."/>
            <person name="Schuetze T."/>
            <person name="Sepcic K."/>
            <person name="Shelest E."/>
            <person name="Sherlock G."/>
            <person name="Sophianopoulou V."/>
            <person name="Squina F.M."/>
            <person name="Sun H."/>
            <person name="Susca A."/>
            <person name="Todd R.B."/>
            <person name="Tsang A."/>
            <person name="Unkles S.E."/>
            <person name="van de Wiele N."/>
            <person name="van Rossen-Uffink D."/>
            <person name="Oliveira J.V."/>
            <person name="Vesth T.C."/>
            <person name="Visser J."/>
            <person name="Yu J.-H."/>
            <person name="Zhou M."/>
            <person name="Andersen M.R."/>
            <person name="Archer D.B."/>
            <person name="Baker S.E."/>
            <person name="Benoit I."/>
            <person name="Brakhage A.A."/>
            <person name="Braus G.H."/>
            <person name="Fischer R."/>
            <person name="Frisvad J.C."/>
            <person name="Goldman G.H."/>
            <person name="Houbraken J."/>
            <person name="Oakley B."/>
            <person name="Pocsi I."/>
            <person name="Scazzocchio C."/>
            <person name="Seiboth B."/>
            <person name="vanKuyk P.A."/>
            <person name="Wortman J."/>
            <person name="Dyer P.S."/>
            <person name="Grigoriev I.V."/>
        </authorList>
    </citation>
    <scope>NUCLEOTIDE SEQUENCE [LARGE SCALE GENOMIC DNA]</scope>
    <source>
        <strain evidence="2">DTO 134E9</strain>
    </source>
</reference>
<dbReference type="Proteomes" id="UP000184383">
    <property type="component" value="Unassembled WGS sequence"/>
</dbReference>
<dbReference type="VEuPathDB" id="FungiDB:ASPWEDRAFT_538677"/>
<name>A0A1L9RMU2_ASPWE</name>
<evidence type="ECO:0000313" key="2">
    <source>
        <dbReference type="Proteomes" id="UP000184383"/>
    </source>
</evidence>